<evidence type="ECO:0000313" key="2">
    <source>
        <dbReference type="Proteomes" id="UP000694380"/>
    </source>
</evidence>
<reference evidence="1" key="2">
    <citation type="submission" date="2025-09" db="UniProtKB">
        <authorList>
            <consortium name="Ensembl"/>
        </authorList>
    </citation>
    <scope>IDENTIFICATION</scope>
</reference>
<dbReference type="Proteomes" id="UP000694380">
    <property type="component" value="Unplaced"/>
</dbReference>
<reference evidence="1" key="1">
    <citation type="submission" date="2025-08" db="UniProtKB">
        <authorList>
            <consortium name="Ensembl"/>
        </authorList>
    </citation>
    <scope>IDENTIFICATION</scope>
</reference>
<dbReference type="AlphaFoldDB" id="A0A8C3HY55"/>
<keyword evidence="2" id="KW-1185">Reference proteome</keyword>
<evidence type="ECO:0000313" key="1">
    <source>
        <dbReference type="Ensembl" id="ENSCPBP00000025385.1"/>
    </source>
</evidence>
<protein>
    <submittedName>
        <fullName evidence="1">Uncharacterized protein</fullName>
    </submittedName>
</protein>
<name>A0A8C3HY55_CHRPI</name>
<proteinExistence type="predicted"/>
<organism evidence="1 2">
    <name type="scientific">Chrysemys picta bellii</name>
    <name type="common">Western painted turtle</name>
    <name type="synonym">Emys bellii</name>
    <dbReference type="NCBI Taxonomy" id="8478"/>
    <lineage>
        <taxon>Eukaryota</taxon>
        <taxon>Metazoa</taxon>
        <taxon>Chordata</taxon>
        <taxon>Craniata</taxon>
        <taxon>Vertebrata</taxon>
        <taxon>Euteleostomi</taxon>
        <taxon>Archelosauria</taxon>
        <taxon>Testudinata</taxon>
        <taxon>Testudines</taxon>
        <taxon>Cryptodira</taxon>
        <taxon>Durocryptodira</taxon>
        <taxon>Testudinoidea</taxon>
        <taxon>Emydidae</taxon>
        <taxon>Chrysemys</taxon>
    </lineage>
</organism>
<dbReference type="Ensembl" id="ENSCPBT00000029897.1">
    <property type="protein sequence ID" value="ENSCPBP00000025385.1"/>
    <property type="gene ID" value="ENSCPBG00000018050.1"/>
</dbReference>
<accession>A0A8C3HY55</accession>
<sequence>ILAVVFLKYYLEEITNRPSRVLDLSVAKKETKKIISVPLETVPPFCHRQEVMLPEKPVQTMHVSRFDLGGPNHLTYAEDKQS</sequence>